<reference evidence="9" key="1">
    <citation type="submission" date="2018-04" db="EMBL/GenBank/DDBJ databases">
        <authorList>
            <person name="Go L.Y."/>
            <person name="Mitchell J.A."/>
        </authorList>
    </citation>
    <scope>NUCLEOTIDE SEQUENCE</scope>
    <source>
        <tissue evidence="9">Whole organism</tissue>
    </source>
</reference>
<feature type="coiled-coil region" evidence="6">
    <location>
        <begin position="45"/>
        <end position="105"/>
    </location>
</feature>
<dbReference type="AlphaFoldDB" id="A0A336KJH2"/>
<evidence type="ECO:0000256" key="4">
    <source>
        <dbReference type="ARBA" id="ARBA00022989"/>
    </source>
</evidence>
<dbReference type="PANTHER" id="PTHR12791">
    <property type="entry name" value="GOLGI SNARE BET1-RELATED"/>
    <property type="match status" value="1"/>
</dbReference>
<sequence length="245" mass="28552">MALIPIEFDWQKEFENVDRLSIEIVSQIQERNKEVPTSEKHNHISAGIRVRLNQFTREVKELKKKLAEVRHDLTLDELERRNRLIEKLESKYIQLNNEFSSINGDTIRQREELLNAGSSGSYWQTYHDDDEPIAGQSDREALLKNVTVQKIKEQNARVLKEQDEGLESLSKIISRQKDIATRIYDEVENQNDLLDGIGNDMDRVDVRMAAETRHITQVVRRPSLCGYYLLVCLLLLALVLVIWLK</sequence>
<keyword evidence="5 7" id="KW-0472">Membrane</keyword>
<dbReference type="InterPro" id="IPR041875">
    <property type="entry name" value="Syntaxin-8_SNARE"/>
</dbReference>
<organism evidence="9">
    <name type="scientific">Culicoides sonorensis</name>
    <name type="common">Biting midge</name>
    <dbReference type="NCBI Taxonomy" id="179676"/>
    <lineage>
        <taxon>Eukaryota</taxon>
        <taxon>Metazoa</taxon>
        <taxon>Ecdysozoa</taxon>
        <taxon>Arthropoda</taxon>
        <taxon>Hexapoda</taxon>
        <taxon>Insecta</taxon>
        <taxon>Pterygota</taxon>
        <taxon>Neoptera</taxon>
        <taxon>Endopterygota</taxon>
        <taxon>Diptera</taxon>
        <taxon>Nematocera</taxon>
        <taxon>Chironomoidea</taxon>
        <taxon>Ceratopogonidae</taxon>
        <taxon>Ceratopogoninae</taxon>
        <taxon>Culicoides</taxon>
        <taxon>Monoculicoides</taxon>
    </lineage>
</organism>
<dbReference type="PROSITE" id="PS50192">
    <property type="entry name" value="T_SNARE"/>
    <property type="match status" value="1"/>
</dbReference>
<comment type="subcellular location">
    <subcellularLocation>
        <location evidence="1">Membrane</location>
        <topology evidence="1">Single-pass membrane protein</topology>
    </subcellularLocation>
</comment>
<dbReference type="EMBL" id="UFQS01000501">
    <property type="protein sequence ID" value="SSX04431.1"/>
    <property type="molecule type" value="Genomic_DNA"/>
</dbReference>
<proteinExistence type="predicted"/>
<evidence type="ECO:0000313" key="10">
    <source>
        <dbReference type="EMBL" id="SSX24795.1"/>
    </source>
</evidence>
<name>A0A336KJH2_CULSO</name>
<dbReference type="InterPro" id="IPR000727">
    <property type="entry name" value="T_SNARE_dom"/>
</dbReference>
<evidence type="ECO:0000313" key="9">
    <source>
        <dbReference type="EMBL" id="SSX04431.1"/>
    </source>
</evidence>
<evidence type="ECO:0000256" key="7">
    <source>
        <dbReference type="SAM" id="Phobius"/>
    </source>
</evidence>
<gene>
    <name evidence="9" type="primary">CSON011524</name>
</gene>
<evidence type="ECO:0000256" key="6">
    <source>
        <dbReference type="SAM" id="Coils"/>
    </source>
</evidence>
<feature type="domain" description="T-SNARE coiled-coil homology" evidence="8">
    <location>
        <begin position="156"/>
        <end position="218"/>
    </location>
</feature>
<protein>
    <submittedName>
        <fullName evidence="9">CSON011524 protein</fullName>
    </submittedName>
</protein>
<keyword evidence="2" id="KW-0813">Transport</keyword>
<keyword evidence="4 7" id="KW-1133">Transmembrane helix</keyword>
<dbReference type="VEuPathDB" id="VectorBase:CSON011524"/>
<dbReference type="SMART" id="SM00397">
    <property type="entry name" value="t_SNARE"/>
    <property type="match status" value="1"/>
</dbReference>
<evidence type="ECO:0000256" key="1">
    <source>
        <dbReference type="ARBA" id="ARBA00004167"/>
    </source>
</evidence>
<keyword evidence="3 7" id="KW-0812">Transmembrane</keyword>
<dbReference type="EMBL" id="UFQT01000501">
    <property type="protein sequence ID" value="SSX24795.1"/>
    <property type="molecule type" value="Genomic_DNA"/>
</dbReference>
<feature type="transmembrane region" description="Helical" evidence="7">
    <location>
        <begin position="226"/>
        <end position="244"/>
    </location>
</feature>
<dbReference type="OMA" id="SAWQDQD"/>
<evidence type="ECO:0000259" key="8">
    <source>
        <dbReference type="PROSITE" id="PS50192"/>
    </source>
</evidence>
<dbReference type="GO" id="GO:0005794">
    <property type="term" value="C:Golgi apparatus"/>
    <property type="evidence" value="ECO:0007669"/>
    <property type="project" value="UniProtKB-ARBA"/>
</dbReference>
<evidence type="ECO:0000256" key="3">
    <source>
        <dbReference type="ARBA" id="ARBA00022692"/>
    </source>
</evidence>
<dbReference type="GO" id="GO:0016020">
    <property type="term" value="C:membrane"/>
    <property type="evidence" value="ECO:0007669"/>
    <property type="project" value="UniProtKB-SubCell"/>
</dbReference>
<keyword evidence="6" id="KW-0175">Coiled coil</keyword>
<dbReference type="CDD" id="cd15852">
    <property type="entry name" value="SNARE_Syntaxin8"/>
    <property type="match status" value="1"/>
</dbReference>
<dbReference type="Gene3D" id="1.20.5.110">
    <property type="match status" value="1"/>
</dbReference>
<evidence type="ECO:0000256" key="5">
    <source>
        <dbReference type="ARBA" id="ARBA00023136"/>
    </source>
</evidence>
<evidence type="ECO:0000256" key="2">
    <source>
        <dbReference type="ARBA" id="ARBA00022448"/>
    </source>
</evidence>
<accession>A0A336KJH2</accession>
<dbReference type="SUPFAM" id="SSF58038">
    <property type="entry name" value="SNARE fusion complex"/>
    <property type="match status" value="1"/>
</dbReference>
<reference evidence="10" key="2">
    <citation type="submission" date="2018-07" db="EMBL/GenBank/DDBJ databases">
        <authorList>
            <person name="Quirk P.G."/>
            <person name="Krulwich T.A."/>
        </authorList>
    </citation>
    <scope>NUCLEOTIDE SEQUENCE</scope>
</reference>